<name>A0ABV6JBJ8_9BACL</name>
<evidence type="ECO:0000259" key="1">
    <source>
        <dbReference type="Pfam" id="PF17390"/>
    </source>
</evidence>
<reference evidence="2 3" key="1">
    <citation type="submission" date="2024-09" db="EMBL/GenBank/DDBJ databases">
        <authorList>
            <person name="Sun Q."/>
            <person name="Mori K."/>
        </authorList>
    </citation>
    <scope>NUCLEOTIDE SEQUENCE [LARGE SCALE GENOMIC DNA]</scope>
    <source>
        <strain evidence="2 3">CCM 4839</strain>
    </source>
</reference>
<evidence type="ECO:0000313" key="3">
    <source>
        <dbReference type="Proteomes" id="UP001589818"/>
    </source>
</evidence>
<dbReference type="Proteomes" id="UP001589818">
    <property type="component" value="Unassembled WGS sequence"/>
</dbReference>
<keyword evidence="3" id="KW-1185">Reference proteome</keyword>
<dbReference type="EMBL" id="JBHLVF010000023">
    <property type="protein sequence ID" value="MFC0392819.1"/>
    <property type="molecule type" value="Genomic_DNA"/>
</dbReference>
<sequence>MQKLLAGRSIPCWIWHSDRGGRDRLTLSVRFHLDKKTSGLSCRFALTGQAVVSLDGQRIAEIQELAAHTAAFTLVDGFPSELDAGTHTLTFDIVATRQVPIVEVNGYLAGRTLGFSAYIEGEGFWLSSDESWTSDDNVPATVVARLGEEPFGDLEDGPEWFVAGGFGDIVAKPIHEVTIGQYANSEAQQESPGIVRITGEVIGSEPLVQPQRNDLNLFYHLRKQAEWKEVRTMQQARDWSNDPVIRITLPKEENARMKVVNQGTEAINLLWNGAESIHEMDAYDGCISEWFTLEAGATFITLPQGYRHIQLIVFSEQACSFDLLVSFEAVGVDLERVGAVASDLPIMDQIYDVSAHTSLICHQIGLWDGVKRDRLNWTFDYYLAAKSGYFVWNDYAVLKRAVSEVGEGTPRGYWMNGIPEYTMWWICTLWDYYYHTGDRSFILEMKEPLQRQVEWIKENIDPETGWMRGLEGALIEWVPISQGDAELGVHAVLRQTANRLRMLADEIPELEQGELWTVPDIPAERFLQSEALAVVLHGIESGYVGEEDARRFLLGYELKDPFTPLSAFSLAEAYSAFGMKDKAWNVIETVWGKMLDLDATTFWEGVKLELPDDYHDALTTYKAYDSYRMSLCHAWSSTPIKWISENVLGVRIAEPGCRSVVFEPYAPQGATRCSGSVNTPYGPVRVEWKKREDGSLESLIEAPEQINVIRMEMAR</sequence>
<dbReference type="PANTHER" id="PTHR34987:SF2">
    <property type="entry name" value="B, PUTATIVE (AFU_ORTHOLOGUE AFUA_7G05040)-RELATED"/>
    <property type="match status" value="1"/>
</dbReference>
<proteinExistence type="predicted"/>
<dbReference type="InterPro" id="IPR008928">
    <property type="entry name" value="6-hairpin_glycosidase_sf"/>
</dbReference>
<dbReference type="SUPFAM" id="SSF48208">
    <property type="entry name" value="Six-hairpin glycosidases"/>
    <property type="match status" value="1"/>
</dbReference>
<evidence type="ECO:0000313" key="2">
    <source>
        <dbReference type="EMBL" id="MFC0392819.1"/>
    </source>
</evidence>
<organism evidence="2 3">
    <name type="scientific">Paenibacillus mendelii</name>
    <dbReference type="NCBI Taxonomy" id="206163"/>
    <lineage>
        <taxon>Bacteria</taxon>
        <taxon>Bacillati</taxon>
        <taxon>Bacillota</taxon>
        <taxon>Bacilli</taxon>
        <taxon>Bacillales</taxon>
        <taxon>Paenibacillaceae</taxon>
        <taxon>Paenibacillus</taxon>
    </lineage>
</organism>
<feature type="domain" description="Alpha-L-rhamnosidase C-terminal" evidence="1">
    <location>
        <begin position="649"/>
        <end position="704"/>
    </location>
</feature>
<dbReference type="PANTHER" id="PTHR34987">
    <property type="entry name" value="C, PUTATIVE (AFU_ORTHOLOGUE AFUA_3G02880)-RELATED"/>
    <property type="match status" value="1"/>
</dbReference>
<dbReference type="Gene3D" id="2.60.420.10">
    <property type="entry name" value="Maltose phosphorylase, domain 3"/>
    <property type="match status" value="1"/>
</dbReference>
<dbReference type="InterPro" id="IPR012341">
    <property type="entry name" value="6hp_glycosidase-like_sf"/>
</dbReference>
<accession>A0ABV6JBJ8</accession>
<dbReference type="RefSeq" id="WP_204818759.1">
    <property type="nucleotide sequence ID" value="NZ_JANHOF010000005.1"/>
</dbReference>
<gene>
    <name evidence="2" type="ORF">ACFFJ8_15720</name>
</gene>
<protein>
    <submittedName>
        <fullName evidence="2">Alpha-L-rhamnosidase C-terminal domain-containing protein</fullName>
    </submittedName>
</protein>
<dbReference type="Pfam" id="PF17390">
    <property type="entry name" value="Bac_rhamnosid_C"/>
    <property type="match status" value="1"/>
</dbReference>
<dbReference type="Gene3D" id="1.50.10.10">
    <property type="match status" value="2"/>
</dbReference>
<comment type="caution">
    <text evidence="2">The sequence shown here is derived from an EMBL/GenBank/DDBJ whole genome shotgun (WGS) entry which is preliminary data.</text>
</comment>
<dbReference type="InterPro" id="IPR035398">
    <property type="entry name" value="Bac_rhamnosid_C"/>
</dbReference>